<accession>A0A198UE50</accession>
<dbReference type="Proteomes" id="UP000078228">
    <property type="component" value="Unassembled WGS sequence"/>
</dbReference>
<gene>
    <name evidence="1" type="ORF">AO384_2011</name>
</gene>
<comment type="caution">
    <text evidence="1">The sequence shown here is derived from an EMBL/GenBank/DDBJ whole genome shotgun (WGS) entry which is preliminary data.</text>
</comment>
<reference evidence="1 2" key="1">
    <citation type="journal article" date="2016" name="Genome Biol. Evol.">
        <title>Comparative Genomic Analyses of the Moraxella catarrhalis Serosensitive and Seroresistant Lineages Demonstrate Their Independent Evolution.</title>
        <authorList>
            <person name="Earl J.P."/>
            <person name="de Vries S.P."/>
            <person name="Ahmed A."/>
            <person name="Powell E."/>
            <person name="Schultz M.P."/>
            <person name="Hermans P.W."/>
            <person name="Hill D.J."/>
            <person name="Zhou Z."/>
            <person name="Constantinidou C.I."/>
            <person name="Hu F.Z."/>
            <person name="Bootsma H.J."/>
            <person name="Ehrlich G.D."/>
        </authorList>
    </citation>
    <scope>NUCLEOTIDE SEQUENCE [LARGE SCALE GENOMIC DNA]</scope>
    <source>
        <strain evidence="1 2">Z7542</strain>
    </source>
</reference>
<dbReference type="AlphaFoldDB" id="A0A198UE50"/>
<evidence type="ECO:0000313" key="1">
    <source>
        <dbReference type="EMBL" id="OAU94654.1"/>
    </source>
</evidence>
<dbReference type="RefSeq" id="WP_064609767.1">
    <property type="nucleotide sequence ID" value="NZ_LXHB01000007.1"/>
</dbReference>
<organism evidence="1 2">
    <name type="scientific">Moraxella catarrhalis</name>
    <name type="common">Branhamella catarrhalis</name>
    <dbReference type="NCBI Taxonomy" id="480"/>
    <lineage>
        <taxon>Bacteria</taxon>
        <taxon>Pseudomonadati</taxon>
        <taxon>Pseudomonadota</taxon>
        <taxon>Gammaproteobacteria</taxon>
        <taxon>Moraxellales</taxon>
        <taxon>Moraxellaceae</taxon>
        <taxon>Moraxella</taxon>
    </lineage>
</organism>
<protein>
    <submittedName>
        <fullName evidence="1">Uncharacterized protein</fullName>
    </submittedName>
</protein>
<evidence type="ECO:0000313" key="2">
    <source>
        <dbReference type="Proteomes" id="UP000078228"/>
    </source>
</evidence>
<dbReference type="OrthoDB" id="6648820at2"/>
<dbReference type="PATRIC" id="fig|480.237.peg.1228"/>
<keyword evidence="2" id="KW-1185">Reference proteome</keyword>
<sequence>MIRLVDHPDRPEEVDGYSVRYYEDTGEALVDRPVDEQLLMVRPYVPLIAYLIEKWGYAPVVAGSCVDESFMRAKELPIWYANNIIDSGWLWGGQWLRSINMDVINRGLVPGSSVALPVNPYTGDLILTQEAAEALDLSDYDPGIEIVPAEDGEVLIEVRELIEAMGYVAPKQKYWDKVQSDSDDE</sequence>
<dbReference type="EMBL" id="LXHC01000028">
    <property type="protein sequence ID" value="OAU94654.1"/>
    <property type="molecule type" value="Genomic_DNA"/>
</dbReference>
<proteinExistence type="predicted"/>
<name>A0A198UE50_MORCA</name>